<feature type="compositionally biased region" description="Basic and acidic residues" evidence="1">
    <location>
        <begin position="741"/>
        <end position="753"/>
    </location>
</feature>
<evidence type="ECO:0000256" key="1">
    <source>
        <dbReference type="SAM" id="MobiDB-lite"/>
    </source>
</evidence>
<evidence type="ECO:0000259" key="2">
    <source>
        <dbReference type="Pfam" id="PF00856"/>
    </source>
</evidence>
<feature type="compositionally biased region" description="Basic and acidic residues" evidence="1">
    <location>
        <begin position="832"/>
        <end position="844"/>
    </location>
</feature>
<gene>
    <name evidence="3" type="ORF">AB1Y20_010891</name>
</gene>
<feature type="region of interest" description="Disordered" evidence="1">
    <location>
        <begin position="889"/>
        <end position="931"/>
    </location>
</feature>
<protein>
    <recommendedName>
        <fullName evidence="2">SET domain-containing protein</fullName>
    </recommendedName>
</protein>
<name>A0AB34IQ24_PRYPA</name>
<feature type="domain" description="SET" evidence="2">
    <location>
        <begin position="535"/>
        <end position="642"/>
    </location>
</feature>
<keyword evidence="4" id="KW-1185">Reference proteome</keyword>
<accession>A0AB34IQ24</accession>
<dbReference type="AlphaFoldDB" id="A0AB34IQ24"/>
<dbReference type="InterPro" id="IPR001214">
    <property type="entry name" value="SET_dom"/>
</dbReference>
<dbReference type="EMBL" id="JBGBPQ010000020">
    <property type="protein sequence ID" value="KAL1504486.1"/>
    <property type="molecule type" value="Genomic_DNA"/>
</dbReference>
<feature type="region of interest" description="Disordered" evidence="1">
    <location>
        <begin position="772"/>
        <end position="844"/>
    </location>
</feature>
<proteinExistence type="predicted"/>
<dbReference type="InterPro" id="IPR046341">
    <property type="entry name" value="SET_dom_sf"/>
</dbReference>
<dbReference type="Proteomes" id="UP001515480">
    <property type="component" value="Unassembled WGS sequence"/>
</dbReference>
<dbReference type="Pfam" id="PF00856">
    <property type="entry name" value="SET"/>
    <property type="match status" value="1"/>
</dbReference>
<comment type="caution">
    <text evidence="3">The sequence shown here is derived from an EMBL/GenBank/DDBJ whole genome shotgun (WGS) entry which is preliminary data.</text>
</comment>
<feature type="compositionally biased region" description="Low complexity" evidence="1">
    <location>
        <begin position="806"/>
        <end position="831"/>
    </location>
</feature>
<organism evidence="3 4">
    <name type="scientific">Prymnesium parvum</name>
    <name type="common">Toxic golden alga</name>
    <dbReference type="NCBI Taxonomy" id="97485"/>
    <lineage>
        <taxon>Eukaryota</taxon>
        <taxon>Haptista</taxon>
        <taxon>Haptophyta</taxon>
        <taxon>Prymnesiophyceae</taxon>
        <taxon>Prymnesiales</taxon>
        <taxon>Prymnesiaceae</taxon>
        <taxon>Prymnesium</taxon>
    </lineage>
</organism>
<dbReference type="SUPFAM" id="SSF82199">
    <property type="entry name" value="SET domain"/>
    <property type="match status" value="1"/>
</dbReference>
<evidence type="ECO:0000313" key="3">
    <source>
        <dbReference type="EMBL" id="KAL1504486.1"/>
    </source>
</evidence>
<sequence length="1166" mass="124547">MAKASAAGLPPDWEVQGLPSLLYKLNTWPRTIPADQAKHLLSRLSLPPAALEQCFTYSHQVVPKMGMTKPVVNVIPPQTASDGVLTYDLADVLLSIFALLFNDDDSTTQAVQGLLASIVKLGETSRAPLLIPTLRTEEVFLHCVIELCYHWATAGQQPLMALSVLAGFATACTSADIPAARQACTMIRSRFHFPMLLQASLLQAREPNAALVLGRFWDAVLGTPVQNPSEAAALSNALGELVHSPELESSISLLLTGLQSRASEQLTASRYGGCAPLLRITSSLLQSGVLVNALIQRGLGATLLELTDCVMLLVTTSMTGDYCDCLQDLLAAMALEVVSVAVSQDRLGAIFEAPTEELEASRSPKSALRKPLEQLLVAAVHRQSLDCKSPILPRLPESLRRFYHVLQKCAGRSLMEVLLIAGGQIPDWAASVNHHLGTLSKASDIRGRVRSTGGGTFRLGVDMLPRFPANPSTAHSRNAYPILPPAQPFVDIYENRIIQVDEVQPHVFDLELAPDWIARALFENRTAKLALGEEGRQLLVVEPVAKEQLVCEFCGEVLVDDHDFVGQLATYSAIWPPQLCMLRIGSSKLALDISRVASPARFAEHSNQPSCELRGYQFNGKARLFIISTQALQVGDPVTVNYTISSIGGKHSHEQADWILAIREARRFNLPESKVSSRPVAIPPPTRKRMASDQLLHGLSARSVSRVDDAHLIKALKTLKAMPVDFLAAPANVPLDAEGGDAAKKPRSNDVEAERRDVAATMMGMVNVNGAEAEGAAPTPSDDAAEAGAAAVEEAAEEKQGGGSPAAHEAANPAASAAEEAAEEAAVCGAAEEAKEKPSPAHERLADETHAAAGRSHDDSVAAARGSLAAALADVYQRAAASRTHASAWGGLRPADPLSSLKARPPLGTPAPASSPLAHPQPNCPAEAGGLGGALSRAGAFTSQRPSVVPEMHTLHQMAQLQQYQQLAQQQLLKGRAGRPIAQTQQQMHVRMALQAQHLASEHQKSKARAPFAARSMAPTQPPYMQRHDTSPLHQSVAAKGPPAHEMMLPPGAAQSSAQQLHALQSGQLAAASPYLLTRTYPQQLPMATGVQLTGHAQPLCPGKGGRGDSTWSISGLKDPPRHRGPKTKLVPNVKRVSHVYICQMIRNSQKMGNKGKHPSSIADTK</sequence>
<evidence type="ECO:0000313" key="4">
    <source>
        <dbReference type="Proteomes" id="UP001515480"/>
    </source>
</evidence>
<reference evidence="3 4" key="1">
    <citation type="journal article" date="2024" name="Science">
        <title>Giant polyketide synthase enzymes in the biosynthesis of giant marine polyether toxins.</title>
        <authorList>
            <person name="Fallon T.R."/>
            <person name="Shende V.V."/>
            <person name="Wierzbicki I.H."/>
            <person name="Pendleton A.L."/>
            <person name="Watervoot N.F."/>
            <person name="Auber R.P."/>
            <person name="Gonzalez D.J."/>
            <person name="Wisecaver J.H."/>
            <person name="Moore B.S."/>
        </authorList>
    </citation>
    <scope>NUCLEOTIDE SEQUENCE [LARGE SCALE GENOMIC DNA]</scope>
    <source>
        <strain evidence="3 4">12B1</strain>
    </source>
</reference>
<dbReference type="Gene3D" id="2.170.270.10">
    <property type="entry name" value="SET domain"/>
    <property type="match status" value="1"/>
</dbReference>
<feature type="region of interest" description="Disordered" evidence="1">
    <location>
        <begin position="1101"/>
        <end position="1129"/>
    </location>
</feature>
<feature type="region of interest" description="Disordered" evidence="1">
    <location>
        <begin position="734"/>
        <end position="753"/>
    </location>
</feature>